<gene>
    <name evidence="1" type="ORF">UFOPK2782_00351</name>
</gene>
<name>A0A6J6SA73_9ZZZZ</name>
<protein>
    <submittedName>
        <fullName evidence="1">Unannotated protein</fullName>
    </submittedName>
</protein>
<dbReference type="EMBL" id="CAEZYS010000028">
    <property type="protein sequence ID" value="CAB4731642.1"/>
    <property type="molecule type" value="Genomic_DNA"/>
</dbReference>
<sequence length="377" mass="39723">MLHASAMRKPIAVLAATVLVVSSISSSVSQAATKNLIPITLPVKPVGTITFANIEQNISEVPAAGYKALQDVYAANAQPKIPLTVLMGPNTVNPSDAKVALGKIAKLWSGFRQPVSYHALVYNFKDKAWALKADAKVPVVVATGGVRGRASMSSVINQCSADNCGSANSGISDAKGSGYGQFQVSSGENGPYQLMGGVFGHEYTHSVQAAQFLGNANVNKPVSKEREKYGLDNSPSGLFQGVLPCWMSEGMANFNGTAVVAPTFDKYIEWRKDAPRSQQTPDFTDFSAKSIQNYLLTNKPPKCLPPAGIYLMGYTIGALVVEALSAIAGPQGAMAVVTLLGRGQNFEQAFKSVYGISWAEAAPILAKVVAAEYAATP</sequence>
<dbReference type="AlphaFoldDB" id="A0A6J6SA73"/>
<organism evidence="1">
    <name type="scientific">freshwater metagenome</name>
    <dbReference type="NCBI Taxonomy" id="449393"/>
    <lineage>
        <taxon>unclassified sequences</taxon>
        <taxon>metagenomes</taxon>
        <taxon>ecological metagenomes</taxon>
    </lineage>
</organism>
<proteinExistence type="predicted"/>
<evidence type="ECO:0000313" key="1">
    <source>
        <dbReference type="EMBL" id="CAB4731642.1"/>
    </source>
</evidence>
<accession>A0A6J6SA73</accession>
<reference evidence="1" key="1">
    <citation type="submission" date="2020-05" db="EMBL/GenBank/DDBJ databases">
        <authorList>
            <person name="Chiriac C."/>
            <person name="Salcher M."/>
            <person name="Ghai R."/>
            <person name="Kavagutti S V."/>
        </authorList>
    </citation>
    <scope>NUCLEOTIDE SEQUENCE</scope>
</reference>